<protein>
    <submittedName>
        <fullName evidence="1">Uncharacterized protein</fullName>
    </submittedName>
</protein>
<dbReference type="Proteomes" id="UP000050509">
    <property type="component" value="Unassembled WGS sequence"/>
</dbReference>
<reference evidence="1 2" key="1">
    <citation type="submission" date="2015-09" db="EMBL/GenBank/DDBJ databases">
        <title>Draft genome sequence of Kouleothrix aurantiaca JCM 19913.</title>
        <authorList>
            <person name="Hemp J."/>
        </authorList>
    </citation>
    <scope>NUCLEOTIDE SEQUENCE [LARGE SCALE GENOMIC DNA]</scope>
    <source>
        <strain evidence="1 2">COM-B</strain>
    </source>
</reference>
<proteinExistence type="predicted"/>
<keyword evidence="2" id="KW-1185">Reference proteome</keyword>
<comment type="caution">
    <text evidence="1">The sequence shown here is derived from an EMBL/GenBank/DDBJ whole genome shotgun (WGS) entry which is preliminary data.</text>
</comment>
<accession>A0A0P9D6L8</accession>
<organism evidence="1 2">
    <name type="scientific">Kouleothrix aurantiaca</name>
    <dbReference type="NCBI Taxonomy" id="186479"/>
    <lineage>
        <taxon>Bacteria</taxon>
        <taxon>Bacillati</taxon>
        <taxon>Chloroflexota</taxon>
        <taxon>Chloroflexia</taxon>
        <taxon>Chloroflexales</taxon>
        <taxon>Roseiflexineae</taxon>
        <taxon>Roseiflexaceae</taxon>
        <taxon>Kouleothrix</taxon>
    </lineage>
</organism>
<sequence>MGYPTITVEIQFQPDPFTLIPVYTDVTAYVKSIPSIRMGRQNVLTSIEAGEATIVLDNRDRRYDPTYIYSPHYPYVTPMRRVRIKAVWNSVTYYLFTGFVEEWPPAWETSNQNSEIAIRCVDGFKFFNLYTLTGIFGAEFSNYAVTTILNATGWPSADRNVGAGQAFIGGQTLTNKSALTHLQDIVTAEGGLFFIDGQGRATFQGRHYRLKTSTSTTSQGTFGDASGELPYQSLQPAYDDAQIWNDIHVTAEGGTEQISEDAESKGMYFKRTLVRSGLVLGDASPFGGNTPDNEAKGMADWLLSQYKDPTLRFDNITLEGGVSDSLWPQMLGRTISNRITVKRRPPPSGSTVLSRECWIEAVEHRIPNITASYLRWQTKWQLSEATAHGWWLLDDTTYSVLDSTTVPAF</sequence>
<dbReference type="AlphaFoldDB" id="A0A0P9D6L8"/>
<name>A0A0P9D6L8_9CHLR</name>
<dbReference type="EMBL" id="LJCR01000024">
    <property type="protein sequence ID" value="KPV54675.1"/>
    <property type="molecule type" value="Genomic_DNA"/>
</dbReference>
<evidence type="ECO:0000313" key="2">
    <source>
        <dbReference type="Proteomes" id="UP000050509"/>
    </source>
</evidence>
<evidence type="ECO:0000313" key="1">
    <source>
        <dbReference type="EMBL" id="KPV54675.1"/>
    </source>
</evidence>
<gene>
    <name evidence="1" type="ORF">SE17_02290</name>
</gene>